<dbReference type="Proteomes" id="UP001589646">
    <property type="component" value="Unassembled WGS sequence"/>
</dbReference>
<accession>A0ABV5Q6M7</accession>
<keyword evidence="2" id="KW-1185">Reference proteome</keyword>
<evidence type="ECO:0000313" key="1">
    <source>
        <dbReference type="EMBL" id="MFB9531141.1"/>
    </source>
</evidence>
<evidence type="ECO:0000313" key="2">
    <source>
        <dbReference type="Proteomes" id="UP001589646"/>
    </source>
</evidence>
<dbReference type="RefSeq" id="WP_346124146.1">
    <property type="nucleotide sequence ID" value="NZ_BAAAXC010000015.1"/>
</dbReference>
<organism evidence="1 2">
    <name type="scientific">Nonomuraea roseola</name>
    <dbReference type="NCBI Taxonomy" id="46179"/>
    <lineage>
        <taxon>Bacteria</taxon>
        <taxon>Bacillati</taxon>
        <taxon>Actinomycetota</taxon>
        <taxon>Actinomycetes</taxon>
        <taxon>Streptosporangiales</taxon>
        <taxon>Streptosporangiaceae</taxon>
        <taxon>Nonomuraea</taxon>
    </lineage>
</organism>
<dbReference type="EMBL" id="JBHMCE010000010">
    <property type="protein sequence ID" value="MFB9531141.1"/>
    <property type="molecule type" value="Genomic_DNA"/>
</dbReference>
<comment type="caution">
    <text evidence="1">The sequence shown here is derived from an EMBL/GenBank/DDBJ whole genome shotgun (WGS) entry which is preliminary data.</text>
</comment>
<reference evidence="1 2" key="1">
    <citation type="submission" date="2024-09" db="EMBL/GenBank/DDBJ databases">
        <authorList>
            <person name="Sun Q."/>
            <person name="Mori K."/>
        </authorList>
    </citation>
    <scope>NUCLEOTIDE SEQUENCE [LARGE SCALE GENOMIC DNA]</scope>
    <source>
        <strain evidence="1 2">JCM 3323</strain>
    </source>
</reference>
<proteinExistence type="predicted"/>
<sequence length="55" mass="5909">MRSPRQAARCDTLHGLATRAVDDVSLAVDEGEIFGVLSARAAPDDDRETDSHASR</sequence>
<name>A0ABV5Q6M7_9ACTN</name>
<protein>
    <submittedName>
        <fullName evidence="1">Uncharacterized protein</fullName>
    </submittedName>
</protein>
<gene>
    <name evidence="1" type="ORF">ACFFRN_31475</name>
</gene>